<feature type="transmembrane region" description="Helical" evidence="1">
    <location>
        <begin position="302"/>
        <end position="322"/>
    </location>
</feature>
<reference evidence="2" key="1">
    <citation type="submission" date="2021-01" db="EMBL/GenBank/DDBJ databases">
        <authorList>
            <person name="Corre E."/>
            <person name="Pelletier E."/>
            <person name="Niang G."/>
            <person name="Scheremetjew M."/>
            <person name="Finn R."/>
            <person name="Kale V."/>
            <person name="Holt S."/>
            <person name="Cochrane G."/>
            <person name="Meng A."/>
            <person name="Brown T."/>
            <person name="Cohen L."/>
        </authorList>
    </citation>
    <scope>NUCLEOTIDE SEQUENCE</scope>
    <source>
        <strain evidence="2">SM1012Den-03</strain>
    </source>
</reference>
<keyword evidence="1" id="KW-0812">Transmembrane</keyword>
<feature type="transmembrane region" description="Helical" evidence="1">
    <location>
        <begin position="73"/>
        <end position="96"/>
    </location>
</feature>
<dbReference type="InterPro" id="IPR010721">
    <property type="entry name" value="UstE-like"/>
</dbReference>
<dbReference type="Pfam" id="PF06966">
    <property type="entry name" value="DUF1295"/>
    <property type="match status" value="1"/>
</dbReference>
<feature type="transmembrane region" description="Helical" evidence="1">
    <location>
        <begin position="39"/>
        <end position="61"/>
    </location>
</feature>
<sequence>MTTSHNMCNDHGGFLLDDLLSQFSSSSESAIINNPYQSTFVTCNIIAMLCFIISSFTGNFSQVDKLWSIVPAMYAWMCVTDTRTTLMAFLATLWSVRLTYNFYRRGGYNGLPFGGEEDYRWEILRRGTLGGWWTLLTNKFILGVFNLVFISFFQNLLLLYIASPSVVAWSMAMKRTHCDNDEGVQNLSSLNALDGIAATIFLFALCIECMADNQQLRFQNKKHAINSVSGTFASATKSLIAKSAENKDLVDGFCQSGLFAIVRKPNYAAEQLIWISYYFFSVAASAPATWPHSQSQGTVLWVNWSMGGFILLCLLFQGSGWLTEQISTSKYPAYRNYQRRVPLYMPKITTLWNLLVGNGHEKGGKVQ</sequence>
<feature type="transmembrane region" description="Helical" evidence="1">
    <location>
        <begin position="140"/>
        <end position="162"/>
    </location>
</feature>
<dbReference type="GO" id="GO:0016020">
    <property type="term" value="C:membrane"/>
    <property type="evidence" value="ECO:0007669"/>
    <property type="project" value="TreeGrafter"/>
</dbReference>
<proteinExistence type="predicted"/>
<accession>A0A7S2PU00</accession>
<organism evidence="2">
    <name type="scientific">Skeletonema marinoi</name>
    <dbReference type="NCBI Taxonomy" id="267567"/>
    <lineage>
        <taxon>Eukaryota</taxon>
        <taxon>Sar</taxon>
        <taxon>Stramenopiles</taxon>
        <taxon>Ochrophyta</taxon>
        <taxon>Bacillariophyta</taxon>
        <taxon>Coscinodiscophyceae</taxon>
        <taxon>Thalassiosirophycidae</taxon>
        <taxon>Thalassiosirales</taxon>
        <taxon>Skeletonemataceae</taxon>
        <taxon>Skeletonema</taxon>
        <taxon>Skeletonema marinoi-dohrnii complex</taxon>
    </lineage>
</organism>
<dbReference type="PANTHER" id="PTHR32251:SF23">
    <property type="entry name" value="3-OXO-5-ALPHA-STEROID 4-DEHYDROGENASE (DUF1295)"/>
    <property type="match status" value="1"/>
</dbReference>
<dbReference type="AlphaFoldDB" id="A0A7S2PU00"/>
<dbReference type="EMBL" id="HBGZ01024129">
    <property type="protein sequence ID" value="CAD9619269.1"/>
    <property type="molecule type" value="Transcribed_RNA"/>
</dbReference>
<gene>
    <name evidence="2" type="ORF">SMAR0320_LOCUS17107</name>
</gene>
<dbReference type="PROSITE" id="PS50244">
    <property type="entry name" value="S5A_REDUCTASE"/>
    <property type="match status" value="1"/>
</dbReference>
<feature type="transmembrane region" description="Helical" evidence="1">
    <location>
        <begin position="272"/>
        <end position="290"/>
    </location>
</feature>
<feature type="transmembrane region" description="Helical" evidence="1">
    <location>
        <begin position="192"/>
        <end position="211"/>
    </location>
</feature>
<name>A0A7S2PU00_9STRA</name>
<keyword evidence="1" id="KW-1133">Transmembrane helix</keyword>
<protein>
    <recommendedName>
        <fullName evidence="3">Steroid 5-alpha reductase C-terminal domain-containing protein</fullName>
    </recommendedName>
</protein>
<keyword evidence="1" id="KW-0472">Membrane</keyword>
<dbReference type="Gene3D" id="1.20.120.1630">
    <property type="match status" value="1"/>
</dbReference>
<evidence type="ECO:0008006" key="3">
    <source>
        <dbReference type="Google" id="ProtNLM"/>
    </source>
</evidence>
<dbReference type="PANTHER" id="PTHR32251">
    <property type="entry name" value="3-OXO-5-ALPHA-STEROID 4-DEHYDROGENASE"/>
    <property type="match status" value="1"/>
</dbReference>
<evidence type="ECO:0000256" key="1">
    <source>
        <dbReference type="SAM" id="Phobius"/>
    </source>
</evidence>
<evidence type="ECO:0000313" key="2">
    <source>
        <dbReference type="EMBL" id="CAD9619269.1"/>
    </source>
</evidence>